<proteinExistence type="predicted"/>
<dbReference type="PANTHER" id="PTHR43416">
    <property type="entry name" value="DIHYDROLIPOYLLYSINE-RESIDUE SUCCINYLTRANSFERASE COMPONENT OF 2-OXOGLUTARATE DEHYDROGENASE COMPLEX, MITOCHONDRIAL-RELATED"/>
    <property type="match status" value="1"/>
</dbReference>
<evidence type="ECO:0000259" key="11">
    <source>
        <dbReference type="Pfam" id="PF00198"/>
    </source>
</evidence>
<evidence type="ECO:0000256" key="3">
    <source>
        <dbReference type="ARBA" id="ARBA00005145"/>
    </source>
</evidence>
<keyword evidence="6" id="KW-0816">Tricarboxylic acid cycle</keyword>
<dbReference type="InterPro" id="IPR001078">
    <property type="entry name" value="2-oxoacid_DH_actylTfrase"/>
</dbReference>
<comment type="catalytic activity">
    <reaction evidence="10">
        <text>N(6)-[(R)-dihydrolipoyl]-L-lysyl-[protein] + succinyl-CoA = N(6)-[(R)-S(8)-succinyldihydrolipoyl]-L-lysyl-[protein] + CoA</text>
        <dbReference type="Rhea" id="RHEA:15213"/>
        <dbReference type="Rhea" id="RHEA-COMP:10475"/>
        <dbReference type="Rhea" id="RHEA-COMP:20092"/>
        <dbReference type="ChEBI" id="CHEBI:57287"/>
        <dbReference type="ChEBI" id="CHEBI:57292"/>
        <dbReference type="ChEBI" id="CHEBI:83100"/>
        <dbReference type="ChEBI" id="CHEBI:83120"/>
        <dbReference type="EC" id="2.3.1.61"/>
    </reaction>
</comment>
<comment type="caution">
    <text evidence="12">The sequence shown here is derived from an EMBL/GenBank/DDBJ whole genome shotgun (WGS) entry which is preliminary data.</text>
</comment>
<dbReference type="Proteomes" id="UP000557899">
    <property type="component" value="Unassembled WGS sequence"/>
</dbReference>
<reference evidence="12 13" key="1">
    <citation type="journal article" date="2020" name="Biotechnol. Biofuels">
        <title>New insights from the biogas microbiome by comprehensive genome-resolved metagenomics of nearly 1600 species originating from multiple anaerobic digesters.</title>
        <authorList>
            <person name="Campanaro S."/>
            <person name="Treu L."/>
            <person name="Rodriguez-R L.M."/>
            <person name="Kovalovszki A."/>
            <person name="Ziels R.M."/>
            <person name="Maus I."/>
            <person name="Zhu X."/>
            <person name="Kougias P.G."/>
            <person name="Basile A."/>
            <person name="Luo G."/>
            <person name="Schluter A."/>
            <person name="Konstantinidis K.T."/>
            <person name="Angelidaki I."/>
        </authorList>
    </citation>
    <scope>NUCLEOTIDE SEQUENCE [LARGE SCALE GENOMIC DNA]</scope>
    <source>
        <strain evidence="12">AS15tlH2ME_198</strain>
    </source>
</reference>
<dbReference type="PANTHER" id="PTHR43416:SF8">
    <property type="entry name" value="LIPOAMIDE ACYLTRANSFERASE COMPONENT OF BRANCHED-CHAIN ALPHA-KETO ACID DEHYDROGENASE COMPLEX"/>
    <property type="match status" value="1"/>
</dbReference>
<feature type="non-terminal residue" evidence="12">
    <location>
        <position position="1"/>
    </location>
</feature>
<evidence type="ECO:0000256" key="8">
    <source>
        <dbReference type="ARBA" id="ARBA00023315"/>
    </source>
</evidence>
<keyword evidence="8" id="KW-0012">Acyltransferase</keyword>
<comment type="pathway">
    <text evidence="3">Amino-acid degradation; L-lysine degradation via saccharopine pathway; glutaryl-CoA from L-lysine: step 6/6.</text>
</comment>
<accession>A0A7X6SW76</accession>
<feature type="domain" description="2-oxoacid dehydrogenase acyltransferase catalytic" evidence="11">
    <location>
        <begin position="3"/>
        <end position="69"/>
    </location>
</feature>
<dbReference type="GO" id="GO:0006099">
    <property type="term" value="P:tricarboxylic acid cycle"/>
    <property type="evidence" value="ECO:0007669"/>
    <property type="project" value="UniProtKB-KW"/>
</dbReference>
<keyword evidence="12" id="KW-0670">Pyruvate</keyword>
<comment type="cofactor">
    <cofactor evidence="1">
        <name>(R)-lipoate</name>
        <dbReference type="ChEBI" id="CHEBI:83088"/>
    </cofactor>
</comment>
<protein>
    <recommendedName>
        <fullName evidence="5">Dihydrolipoyllysine-residue succinyltransferase component of 2-oxoglutarate dehydrogenase complex</fullName>
        <ecNumber evidence="4">2.3.1.61</ecNumber>
    </recommendedName>
    <alternativeName>
        <fullName evidence="9">Dihydrolipoamide succinyltransferase component of 2-oxoglutarate dehydrogenase complex</fullName>
    </alternativeName>
</protein>
<comment type="function">
    <text evidence="2">E2 component of the 2-oxoglutarate dehydrogenase (OGDH) complex which catalyzes the second step in the conversion of 2-oxoglutarate to succinyl-CoA and CO(2).</text>
</comment>
<dbReference type="Gene3D" id="3.30.559.10">
    <property type="entry name" value="Chloramphenicol acetyltransferase-like domain"/>
    <property type="match status" value="1"/>
</dbReference>
<evidence type="ECO:0000313" key="12">
    <source>
        <dbReference type="EMBL" id="NLA56914.1"/>
    </source>
</evidence>
<dbReference type="GO" id="GO:0005829">
    <property type="term" value="C:cytosol"/>
    <property type="evidence" value="ECO:0007669"/>
    <property type="project" value="TreeGrafter"/>
</dbReference>
<sequence>LDTPVLTPPQAGILGTAAIEKRPVVVTDDGVDSIAIRQMCYLPFTYDHQVIDGADAGRFVTTIKDRLETADFQSDLGL</sequence>
<name>A0A7X6SW76_9CORY</name>
<evidence type="ECO:0000313" key="13">
    <source>
        <dbReference type="Proteomes" id="UP000557899"/>
    </source>
</evidence>
<evidence type="ECO:0000256" key="9">
    <source>
        <dbReference type="ARBA" id="ARBA00030325"/>
    </source>
</evidence>
<keyword evidence="7 12" id="KW-0808">Transferase</keyword>
<dbReference type="SUPFAM" id="SSF52777">
    <property type="entry name" value="CoA-dependent acyltransferases"/>
    <property type="match status" value="1"/>
</dbReference>
<dbReference type="AlphaFoldDB" id="A0A7X6SW76"/>
<evidence type="ECO:0000256" key="10">
    <source>
        <dbReference type="ARBA" id="ARBA00052761"/>
    </source>
</evidence>
<evidence type="ECO:0000256" key="6">
    <source>
        <dbReference type="ARBA" id="ARBA00022532"/>
    </source>
</evidence>
<dbReference type="InterPro" id="IPR023213">
    <property type="entry name" value="CAT-like_dom_sf"/>
</dbReference>
<evidence type="ECO:0000256" key="1">
    <source>
        <dbReference type="ARBA" id="ARBA00001938"/>
    </source>
</evidence>
<dbReference type="EC" id="2.3.1.61" evidence="4"/>
<dbReference type="EMBL" id="JAAZHI010000231">
    <property type="protein sequence ID" value="NLA56914.1"/>
    <property type="molecule type" value="Genomic_DNA"/>
</dbReference>
<dbReference type="GO" id="GO:0004149">
    <property type="term" value="F:dihydrolipoyllysine-residue succinyltransferase activity"/>
    <property type="evidence" value="ECO:0007669"/>
    <property type="project" value="UniProtKB-EC"/>
</dbReference>
<evidence type="ECO:0000256" key="2">
    <source>
        <dbReference type="ARBA" id="ARBA00004052"/>
    </source>
</evidence>
<dbReference type="InterPro" id="IPR050537">
    <property type="entry name" value="2-oxoacid_dehydrogenase"/>
</dbReference>
<evidence type="ECO:0000256" key="7">
    <source>
        <dbReference type="ARBA" id="ARBA00022679"/>
    </source>
</evidence>
<evidence type="ECO:0000256" key="5">
    <source>
        <dbReference type="ARBA" id="ARBA00019511"/>
    </source>
</evidence>
<organism evidence="12 13">
    <name type="scientific">Corynebacterium humireducens</name>
    <dbReference type="NCBI Taxonomy" id="1223514"/>
    <lineage>
        <taxon>Bacteria</taxon>
        <taxon>Bacillati</taxon>
        <taxon>Actinomycetota</taxon>
        <taxon>Actinomycetes</taxon>
        <taxon>Mycobacteriales</taxon>
        <taxon>Corynebacteriaceae</taxon>
        <taxon>Corynebacterium</taxon>
    </lineage>
</organism>
<dbReference type="Pfam" id="PF00198">
    <property type="entry name" value="2-oxoacid_dh"/>
    <property type="match status" value="1"/>
</dbReference>
<gene>
    <name evidence="12" type="ORF">GX859_11630</name>
</gene>
<evidence type="ECO:0000256" key="4">
    <source>
        <dbReference type="ARBA" id="ARBA00012945"/>
    </source>
</evidence>